<dbReference type="EMBL" id="JACHMX010000001">
    <property type="protein sequence ID" value="MBB5852232.1"/>
    <property type="molecule type" value="Genomic_DNA"/>
</dbReference>
<dbReference type="AlphaFoldDB" id="A0A841B0U1"/>
<sequence>MAERKPGWVNGVDARDARLVTGTSFQAETGGDSLDPLRVRQGIRWTAGDPGKVVLDAGKLKITPFQALLSNKNNPADGPYSVSLDAVKELPLGAAHPTLQRIDLVVAEIIGNEFVVNLYAGESKDPPSRPPTNNTASAIMELAEIRVRKVGEQPEFTDRRRFTAATGGILPLTRALEAPSSAQAYPGQFAYRLDSGELQVFQGGAWKRFAQPRDRDRWKPLSPANGWQVYNSQRYHGPEMLVDDQGFVQLRGLIKGSGAKDVTPTPIGTTASLALELSSWPTKEMIVPILIDGAPHRANILPNGQFWIPRPAGGYPTWVSLDGLSFPAF</sequence>
<evidence type="ECO:0000313" key="1">
    <source>
        <dbReference type="EMBL" id="MBB5852232.1"/>
    </source>
</evidence>
<protein>
    <submittedName>
        <fullName evidence="1">Uncharacterized protein</fullName>
    </submittedName>
</protein>
<gene>
    <name evidence="1" type="ORF">HDA45_002319</name>
</gene>
<reference evidence="1 2" key="1">
    <citation type="submission" date="2020-08" db="EMBL/GenBank/DDBJ databases">
        <title>Sequencing the genomes of 1000 actinobacteria strains.</title>
        <authorList>
            <person name="Klenk H.-P."/>
        </authorList>
    </citation>
    <scope>NUCLEOTIDE SEQUENCE [LARGE SCALE GENOMIC DNA]</scope>
    <source>
        <strain evidence="1 2">DSM 45272</strain>
    </source>
</reference>
<accession>A0A841B0U1</accession>
<evidence type="ECO:0000313" key="2">
    <source>
        <dbReference type="Proteomes" id="UP000580861"/>
    </source>
</evidence>
<keyword evidence="2" id="KW-1185">Reference proteome</keyword>
<proteinExistence type="predicted"/>
<comment type="caution">
    <text evidence="1">The sequence shown here is derived from an EMBL/GenBank/DDBJ whole genome shotgun (WGS) entry which is preliminary data.</text>
</comment>
<name>A0A841B0U1_9PSEU</name>
<organism evidence="1 2">
    <name type="scientific">Amycolatopsis umgeniensis</name>
    <dbReference type="NCBI Taxonomy" id="336628"/>
    <lineage>
        <taxon>Bacteria</taxon>
        <taxon>Bacillati</taxon>
        <taxon>Actinomycetota</taxon>
        <taxon>Actinomycetes</taxon>
        <taxon>Pseudonocardiales</taxon>
        <taxon>Pseudonocardiaceae</taxon>
        <taxon>Amycolatopsis</taxon>
    </lineage>
</organism>
<dbReference type="RefSeq" id="WP_184894543.1">
    <property type="nucleotide sequence ID" value="NZ_JACHMX010000001.1"/>
</dbReference>
<dbReference type="Proteomes" id="UP000580861">
    <property type="component" value="Unassembled WGS sequence"/>
</dbReference>